<evidence type="ECO:0000313" key="6">
    <source>
        <dbReference type="EMBL" id="VUC30443.1"/>
    </source>
</evidence>
<feature type="region of interest" description="Disordered" evidence="4">
    <location>
        <begin position="1"/>
        <end position="47"/>
    </location>
</feature>
<name>A0ABY6UGV0_BIOOC</name>
<keyword evidence="2" id="KW-0378">Hydrolase</keyword>
<feature type="domain" description="SNF2 N-terminal" evidence="5">
    <location>
        <begin position="244"/>
        <end position="341"/>
    </location>
</feature>
<evidence type="ECO:0000259" key="5">
    <source>
        <dbReference type="Pfam" id="PF00176"/>
    </source>
</evidence>
<dbReference type="InterPro" id="IPR050628">
    <property type="entry name" value="SNF2_RAD54_helicase_TF"/>
</dbReference>
<evidence type="ECO:0000256" key="4">
    <source>
        <dbReference type="SAM" id="MobiDB-lite"/>
    </source>
</evidence>
<dbReference type="InterPro" id="IPR038718">
    <property type="entry name" value="SNF2-like_sf"/>
</dbReference>
<organism evidence="6 7">
    <name type="scientific">Bionectria ochroleuca</name>
    <name type="common">Gliocladium roseum</name>
    <dbReference type="NCBI Taxonomy" id="29856"/>
    <lineage>
        <taxon>Eukaryota</taxon>
        <taxon>Fungi</taxon>
        <taxon>Dikarya</taxon>
        <taxon>Ascomycota</taxon>
        <taxon>Pezizomycotina</taxon>
        <taxon>Sordariomycetes</taxon>
        <taxon>Hypocreomycetidae</taxon>
        <taxon>Hypocreales</taxon>
        <taxon>Bionectriaceae</taxon>
        <taxon>Clonostachys</taxon>
    </lineage>
</organism>
<keyword evidence="7" id="KW-1185">Reference proteome</keyword>
<feature type="compositionally biased region" description="Basic and acidic residues" evidence="4">
    <location>
        <begin position="24"/>
        <end position="43"/>
    </location>
</feature>
<dbReference type="InterPro" id="IPR000330">
    <property type="entry name" value="SNF2_N"/>
</dbReference>
<sequence>MESRHLAKRPRHDGLGLASPETGYEPRDTLPPDQGRRQARENPWEEEVSSQMLERLPIIPLDISAVIDQPALTDAHLREDGLVRRTSDGAQIGMLEKGAVHCLLTVSTEIRADIQFMFQTESIPWGKRTKATAFASAILYGPMLLADYLGDFIDQCGLTLQEPYGCDYNVPYLNPHYLGALFQPRMMTYDIQRRRMSGLPKQAFSPNEFFAAFETQVHSEQNTPSALKTELLHVSFPADEFARHQRQALSFFIKREVGGFPEDLWTKTILEGNRICYENNITHEKQNIPPPAWSGGILADEMGLGKTLQMISLIAVGKVNDNHIFQAPTIGNYVKSTLVVVTPSRKRGYQHHPVKVFN</sequence>
<protein>
    <recommendedName>
        <fullName evidence="5">SNF2 N-terminal domain-containing protein</fullName>
    </recommendedName>
</protein>
<dbReference type="Gene3D" id="3.40.50.10810">
    <property type="entry name" value="Tandem AAA-ATPase domain"/>
    <property type="match status" value="1"/>
</dbReference>
<reference evidence="6 7" key="1">
    <citation type="submission" date="2019-06" db="EMBL/GenBank/DDBJ databases">
        <authorList>
            <person name="Broberg M."/>
        </authorList>
    </citation>
    <scope>NUCLEOTIDE SEQUENCE [LARGE SCALE GENOMIC DNA]</scope>
</reference>
<feature type="compositionally biased region" description="Basic residues" evidence="4">
    <location>
        <begin position="1"/>
        <end position="11"/>
    </location>
</feature>
<dbReference type="Proteomes" id="UP000766486">
    <property type="component" value="Unassembled WGS sequence"/>
</dbReference>
<evidence type="ECO:0000256" key="3">
    <source>
        <dbReference type="ARBA" id="ARBA00022840"/>
    </source>
</evidence>
<gene>
    <name evidence="6" type="ORF">CLO192961_LOCUS287424</name>
</gene>
<dbReference type="EMBL" id="CABFNS010000820">
    <property type="protein sequence ID" value="VUC30443.1"/>
    <property type="molecule type" value="Genomic_DNA"/>
</dbReference>
<comment type="caution">
    <text evidence="6">The sequence shown here is derived from an EMBL/GenBank/DDBJ whole genome shotgun (WGS) entry which is preliminary data.</text>
</comment>
<dbReference type="InterPro" id="IPR027417">
    <property type="entry name" value="P-loop_NTPase"/>
</dbReference>
<evidence type="ECO:0000256" key="1">
    <source>
        <dbReference type="ARBA" id="ARBA00022741"/>
    </source>
</evidence>
<dbReference type="Pfam" id="PF00176">
    <property type="entry name" value="SNF2-rel_dom"/>
    <property type="match status" value="1"/>
</dbReference>
<dbReference type="PANTHER" id="PTHR45626">
    <property type="entry name" value="TRANSCRIPTION TERMINATION FACTOR 2-RELATED"/>
    <property type="match status" value="1"/>
</dbReference>
<keyword evidence="1" id="KW-0547">Nucleotide-binding</keyword>
<dbReference type="SUPFAM" id="SSF52540">
    <property type="entry name" value="P-loop containing nucleoside triphosphate hydrolases"/>
    <property type="match status" value="1"/>
</dbReference>
<keyword evidence="3" id="KW-0067">ATP-binding</keyword>
<proteinExistence type="predicted"/>
<evidence type="ECO:0000313" key="7">
    <source>
        <dbReference type="Proteomes" id="UP000766486"/>
    </source>
</evidence>
<accession>A0ABY6UGV0</accession>
<evidence type="ECO:0000256" key="2">
    <source>
        <dbReference type="ARBA" id="ARBA00022801"/>
    </source>
</evidence>